<evidence type="ECO:0000313" key="1">
    <source>
        <dbReference type="EMBL" id="OJA10172.1"/>
    </source>
</evidence>
<sequence>MFQKAFKLYEGDVQENVRLAGPRVD</sequence>
<reference evidence="1 2" key="1">
    <citation type="submission" date="2016-03" db="EMBL/GenBank/DDBJ databases">
        <title>Comparative genomics of the ectomycorrhizal sister species Rhizopogon vinicolor and Rhizopogon vesiculosus (Basidiomycota: Boletales) reveals a divergence of the mating type B locus.</title>
        <authorList>
            <person name="Mujic A.B."/>
            <person name="Kuo A."/>
            <person name="Tritt A."/>
            <person name="Lipzen A."/>
            <person name="Chen C."/>
            <person name="Johnson J."/>
            <person name="Sharma A."/>
            <person name="Barry K."/>
            <person name="Grigoriev I.V."/>
            <person name="Spatafora J.W."/>
        </authorList>
    </citation>
    <scope>NUCLEOTIDE SEQUENCE [LARGE SCALE GENOMIC DNA]</scope>
    <source>
        <strain evidence="1 2">AM-OR11-056</strain>
    </source>
</reference>
<dbReference type="AlphaFoldDB" id="A0A1J8QEI8"/>
<evidence type="ECO:0000313" key="2">
    <source>
        <dbReference type="Proteomes" id="UP000183567"/>
    </source>
</evidence>
<accession>A0A1J8QEI8</accession>
<name>A0A1J8QEI8_9AGAM</name>
<keyword evidence="2" id="KW-1185">Reference proteome</keyword>
<organism evidence="1 2">
    <name type="scientific">Rhizopogon vesiculosus</name>
    <dbReference type="NCBI Taxonomy" id="180088"/>
    <lineage>
        <taxon>Eukaryota</taxon>
        <taxon>Fungi</taxon>
        <taxon>Dikarya</taxon>
        <taxon>Basidiomycota</taxon>
        <taxon>Agaricomycotina</taxon>
        <taxon>Agaricomycetes</taxon>
        <taxon>Agaricomycetidae</taxon>
        <taxon>Boletales</taxon>
        <taxon>Suillineae</taxon>
        <taxon>Rhizopogonaceae</taxon>
        <taxon>Rhizopogon</taxon>
    </lineage>
</organism>
<dbReference type="EMBL" id="LVVM01005572">
    <property type="protein sequence ID" value="OJA10172.1"/>
    <property type="molecule type" value="Genomic_DNA"/>
</dbReference>
<comment type="caution">
    <text evidence="1">The sequence shown here is derived from an EMBL/GenBank/DDBJ whole genome shotgun (WGS) entry which is preliminary data.</text>
</comment>
<gene>
    <name evidence="1" type="ORF">AZE42_01840</name>
</gene>
<proteinExistence type="predicted"/>
<protein>
    <submittedName>
        <fullName evidence="1">Uncharacterized protein</fullName>
    </submittedName>
</protein>
<dbReference type="Proteomes" id="UP000183567">
    <property type="component" value="Unassembled WGS sequence"/>
</dbReference>